<keyword evidence="1" id="KW-1133">Transmembrane helix</keyword>
<reference evidence="2 3" key="1">
    <citation type="submission" date="2024-04" db="EMBL/GenBank/DDBJ databases">
        <title>Draft genome sequence of Sessilibacter corallicola NBRC 116591.</title>
        <authorList>
            <person name="Miyakawa T."/>
            <person name="Kusuya Y."/>
            <person name="Miura T."/>
        </authorList>
    </citation>
    <scope>NUCLEOTIDE SEQUENCE [LARGE SCALE GENOMIC DNA]</scope>
    <source>
        <strain evidence="2 3">KU-00831-HH</strain>
    </source>
</reference>
<dbReference type="Pfam" id="PF12040">
    <property type="entry name" value="DUF3526"/>
    <property type="match status" value="1"/>
</dbReference>
<feature type="transmembrane region" description="Helical" evidence="1">
    <location>
        <begin position="132"/>
        <end position="151"/>
    </location>
</feature>
<dbReference type="RefSeq" id="WP_353302049.1">
    <property type="nucleotide sequence ID" value="NZ_BAABWN010000003.1"/>
</dbReference>
<sequence>MSTFNALMREIKFTARDRTVVFWMVTVLGLSAISLAFGLAEVKHQQATIQQLLDANQQERDAEFEKLKDWGSAAYYTFHLTYDAPSDFAFAALGQRDVQPWKHRIRMLALEGQIYERDVGNPSIALIGRFDFAFFTAFIVPLVLIILLYDLRASEKTAGRYNLLEATVGQSSSFWFLRAAVRSGALFLCLIATLFIAGMIAGTAFSKLLLAGLWVLIYIIFWTVICFFIAAWRKPGSVILMTLITVWVSTAVILPALSRLAIDKLVPVPPGADILMMQRETVNDAWDLPRETTMNAFFEEHPQWSDYQQVESSFEWQWYYAFQQVGDQKTRDLSTAYQNGRLQRADIAAWVSLLAPPSLLERSLQALANTDLNTSIHYEESVRAYHAALREFYYPKFFLNQPFDKALLKNLPKFEPNQ</sequence>
<feature type="transmembrane region" description="Helical" evidence="1">
    <location>
        <begin position="238"/>
        <end position="257"/>
    </location>
</feature>
<dbReference type="InterPro" id="IPR021913">
    <property type="entry name" value="DUF3526"/>
</dbReference>
<evidence type="ECO:0000313" key="3">
    <source>
        <dbReference type="Proteomes" id="UP001465153"/>
    </source>
</evidence>
<proteinExistence type="predicted"/>
<evidence type="ECO:0000256" key="1">
    <source>
        <dbReference type="SAM" id="Phobius"/>
    </source>
</evidence>
<dbReference type="Proteomes" id="UP001465153">
    <property type="component" value="Unassembled WGS sequence"/>
</dbReference>
<dbReference type="EMBL" id="BAABWN010000003">
    <property type="protein sequence ID" value="GAA6167395.1"/>
    <property type="molecule type" value="Genomic_DNA"/>
</dbReference>
<feature type="transmembrane region" description="Helical" evidence="1">
    <location>
        <begin position="20"/>
        <end position="40"/>
    </location>
</feature>
<feature type="transmembrane region" description="Helical" evidence="1">
    <location>
        <begin position="211"/>
        <end position="231"/>
    </location>
</feature>
<gene>
    <name evidence="2" type="ORF">NBRC116591_12050</name>
</gene>
<protein>
    <submittedName>
        <fullName evidence="2">DUF3526 domain-containing protein</fullName>
    </submittedName>
</protein>
<name>A0ABQ0A6X2_9GAMM</name>
<evidence type="ECO:0000313" key="2">
    <source>
        <dbReference type="EMBL" id="GAA6167395.1"/>
    </source>
</evidence>
<keyword evidence="1" id="KW-0472">Membrane</keyword>
<keyword evidence="1" id="KW-0812">Transmembrane</keyword>
<keyword evidence="3" id="KW-1185">Reference proteome</keyword>
<organism evidence="2 3">
    <name type="scientific">Sessilibacter corallicola</name>
    <dbReference type="NCBI Taxonomy" id="2904075"/>
    <lineage>
        <taxon>Bacteria</taxon>
        <taxon>Pseudomonadati</taxon>
        <taxon>Pseudomonadota</taxon>
        <taxon>Gammaproteobacteria</taxon>
        <taxon>Cellvibrionales</taxon>
        <taxon>Cellvibrionaceae</taxon>
        <taxon>Sessilibacter</taxon>
    </lineage>
</organism>
<accession>A0ABQ0A6X2</accession>
<feature type="transmembrane region" description="Helical" evidence="1">
    <location>
        <begin position="185"/>
        <end position="205"/>
    </location>
</feature>
<comment type="caution">
    <text evidence="2">The sequence shown here is derived from an EMBL/GenBank/DDBJ whole genome shotgun (WGS) entry which is preliminary data.</text>
</comment>